<dbReference type="PANTHER" id="PTHR10545">
    <property type="entry name" value="DIAMINE N-ACETYLTRANSFERASE"/>
    <property type="match status" value="1"/>
</dbReference>
<dbReference type="InterPro" id="IPR000182">
    <property type="entry name" value="GNAT_dom"/>
</dbReference>
<sequence>MTHHLVRRAKASDLPEILDMVHALAAHHGDTAAVTLNDLRRDLMGDHPWVIALVASGDDGLAGYAVLCPLVQMQYGVRGMDMHHLFVQASARGCGLGQALVEGCKSEVQSLGCRYMVVGTHPENAAAGAFYRAAGFDDMPPPGPRFRIRL</sequence>
<evidence type="ECO:0000313" key="4">
    <source>
        <dbReference type="EMBL" id="MBD3664776.1"/>
    </source>
</evidence>
<evidence type="ECO:0000259" key="3">
    <source>
        <dbReference type="PROSITE" id="PS51186"/>
    </source>
</evidence>
<dbReference type="Proteomes" id="UP000635142">
    <property type="component" value="Unassembled WGS sequence"/>
</dbReference>
<keyword evidence="1" id="KW-0808">Transferase</keyword>
<dbReference type="RefSeq" id="WP_191075791.1">
    <property type="nucleotide sequence ID" value="NZ_JACTAG010000002.1"/>
</dbReference>
<dbReference type="GO" id="GO:0008080">
    <property type="term" value="F:N-acetyltransferase activity"/>
    <property type="evidence" value="ECO:0007669"/>
    <property type="project" value="TreeGrafter"/>
</dbReference>
<evidence type="ECO:0000313" key="5">
    <source>
        <dbReference type="Proteomes" id="UP000635142"/>
    </source>
</evidence>
<dbReference type="SUPFAM" id="SSF55729">
    <property type="entry name" value="Acyl-CoA N-acyltransferases (Nat)"/>
    <property type="match status" value="1"/>
</dbReference>
<dbReference type="Pfam" id="PF00583">
    <property type="entry name" value="Acetyltransf_1"/>
    <property type="match status" value="1"/>
</dbReference>
<protein>
    <submittedName>
        <fullName evidence="4">GNAT family N-acetyltransferase</fullName>
    </submittedName>
</protein>
<proteinExistence type="predicted"/>
<gene>
    <name evidence="4" type="ORF">H9Q16_12650</name>
</gene>
<organism evidence="4 5">
    <name type="scientific">Sulfitobacter aestuariivivens</name>
    <dbReference type="NCBI Taxonomy" id="2766981"/>
    <lineage>
        <taxon>Bacteria</taxon>
        <taxon>Pseudomonadati</taxon>
        <taxon>Pseudomonadota</taxon>
        <taxon>Alphaproteobacteria</taxon>
        <taxon>Rhodobacterales</taxon>
        <taxon>Roseobacteraceae</taxon>
        <taxon>Sulfitobacter</taxon>
    </lineage>
</organism>
<dbReference type="PROSITE" id="PS51186">
    <property type="entry name" value="GNAT"/>
    <property type="match status" value="1"/>
</dbReference>
<dbReference type="Gene3D" id="3.40.630.30">
    <property type="match status" value="1"/>
</dbReference>
<dbReference type="PANTHER" id="PTHR10545:SF29">
    <property type="entry name" value="GH14572P-RELATED"/>
    <property type="match status" value="1"/>
</dbReference>
<reference evidence="4" key="1">
    <citation type="submission" date="2020-08" db="EMBL/GenBank/DDBJ databases">
        <title>Sulfitobacter aestuariivivens sp. nov., isolated from a tidal flat.</title>
        <authorList>
            <person name="Park S."/>
            <person name="Yoon J.-H."/>
        </authorList>
    </citation>
    <scope>NUCLEOTIDE SEQUENCE</scope>
    <source>
        <strain evidence="4">TSTF-M16</strain>
    </source>
</reference>
<feature type="domain" description="N-acetyltransferase" evidence="3">
    <location>
        <begin position="4"/>
        <end position="150"/>
    </location>
</feature>
<evidence type="ECO:0000256" key="1">
    <source>
        <dbReference type="ARBA" id="ARBA00022679"/>
    </source>
</evidence>
<keyword evidence="5" id="KW-1185">Reference proteome</keyword>
<name>A0A927D5J5_9RHOB</name>
<dbReference type="AlphaFoldDB" id="A0A927D5J5"/>
<keyword evidence="2" id="KW-0012">Acyltransferase</keyword>
<dbReference type="CDD" id="cd04301">
    <property type="entry name" value="NAT_SF"/>
    <property type="match status" value="1"/>
</dbReference>
<dbReference type="EMBL" id="JACTAG010000002">
    <property type="protein sequence ID" value="MBD3664776.1"/>
    <property type="molecule type" value="Genomic_DNA"/>
</dbReference>
<comment type="caution">
    <text evidence="4">The sequence shown here is derived from an EMBL/GenBank/DDBJ whole genome shotgun (WGS) entry which is preliminary data.</text>
</comment>
<evidence type="ECO:0000256" key="2">
    <source>
        <dbReference type="ARBA" id="ARBA00023315"/>
    </source>
</evidence>
<dbReference type="InterPro" id="IPR051016">
    <property type="entry name" value="Diverse_Substrate_AcTransf"/>
</dbReference>
<accession>A0A927D5J5</accession>
<dbReference type="InterPro" id="IPR016181">
    <property type="entry name" value="Acyl_CoA_acyltransferase"/>
</dbReference>